<dbReference type="Proteomes" id="UP000007882">
    <property type="component" value="Chromosome"/>
</dbReference>
<feature type="domain" description="Signal transduction histidine kinase subgroup 3 dimerisation and phosphoacceptor" evidence="5">
    <location>
        <begin position="194"/>
        <end position="259"/>
    </location>
</feature>
<dbReference type="RefSeq" id="WP_014444749.1">
    <property type="nucleotide sequence ID" value="NC_017093.1"/>
</dbReference>
<dbReference type="HOGENOM" id="CLU_000445_20_8_11"/>
<proteinExistence type="predicted"/>
<keyword evidence="2 6" id="KW-0418">Kinase</keyword>
<feature type="transmembrane region" description="Helical" evidence="4">
    <location>
        <begin position="39"/>
        <end position="63"/>
    </location>
</feature>
<dbReference type="OrthoDB" id="5241784at2"/>
<protein>
    <submittedName>
        <fullName evidence="6">Putative two-component system sensor kinase</fullName>
    </submittedName>
</protein>
<sequence length="390" mass="40684">MMPTSRPARVDLTMRASLYVLFAAVPLGVFGQLDAAGGMLALIAAVLAAAQGLAAALLMHQSIDHRLGKGPKPRIRVVVTVVLTVAAVAAAVPVSDLTDGSWTFVTTVLIASLLVALDPLLSTLSVTTIALLGWLVATGPVIHADGSAFGRYLGLLAIPLVLLSTERFTVWTVDVIWQLDDAQHVKAELAVAEERLRFARDLHDVAGRTLSVVALKAELAAQLGKRGRPEAVAEMLEVRRIAQDSLAELRAVVSGLRSARLDEELAGARSLLDAAGITCRVIGDADGLGPRARSTLGWAIREATTNVLRHSRAGECTIELDRAAGSVALTMTNDGAGGVTAPAGNGLTGLAERVREAGGTVEAGPLPPDRFRVVVRLQDPSPASESEAVA</sequence>
<dbReference type="InterPro" id="IPR050482">
    <property type="entry name" value="Sensor_HK_TwoCompSys"/>
</dbReference>
<dbReference type="KEGG" id="ams:AMIS_46400"/>
<evidence type="ECO:0000259" key="5">
    <source>
        <dbReference type="Pfam" id="PF07730"/>
    </source>
</evidence>
<dbReference type="GO" id="GO:0046983">
    <property type="term" value="F:protein dimerization activity"/>
    <property type="evidence" value="ECO:0007669"/>
    <property type="project" value="InterPro"/>
</dbReference>
<dbReference type="CDD" id="cd16917">
    <property type="entry name" value="HATPase_UhpB-NarQ-NarX-like"/>
    <property type="match status" value="1"/>
</dbReference>
<evidence type="ECO:0000256" key="2">
    <source>
        <dbReference type="ARBA" id="ARBA00022777"/>
    </source>
</evidence>
<keyword evidence="4" id="KW-0812">Transmembrane</keyword>
<dbReference type="AlphaFoldDB" id="I0HA23"/>
<dbReference type="Pfam" id="PF07730">
    <property type="entry name" value="HisKA_3"/>
    <property type="match status" value="1"/>
</dbReference>
<dbReference type="GO" id="GO:0016020">
    <property type="term" value="C:membrane"/>
    <property type="evidence" value="ECO:0007669"/>
    <property type="project" value="InterPro"/>
</dbReference>
<keyword evidence="4" id="KW-1133">Transmembrane helix</keyword>
<evidence type="ECO:0000256" key="1">
    <source>
        <dbReference type="ARBA" id="ARBA00022679"/>
    </source>
</evidence>
<dbReference type="SUPFAM" id="SSF55874">
    <property type="entry name" value="ATPase domain of HSP90 chaperone/DNA topoisomerase II/histidine kinase"/>
    <property type="match status" value="1"/>
</dbReference>
<dbReference type="EMBL" id="AP012319">
    <property type="protein sequence ID" value="BAL89860.1"/>
    <property type="molecule type" value="Genomic_DNA"/>
</dbReference>
<dbReference type="Gene3D" id="1.20.5.1930">
    <property type="match status" value="1"/>
</dbReference>
<organism evidence="6 7">
    <name type="scientific">Actinoplanes missouriensis (strain ATCC 14538 / DSM 43046 / CBS 188.64 / JCM 3121 / NBRC 102363 / NCIMB 12654 / NRRL B-3342 / UNCC 431)</name>
    <dbReference type="NCBI Taxonomy" id="512565"/>
    <lineage>
        <taxon>Bacteria</taxon>
        <taxon>Bacillati</taxon>
        <taxon>Actinomycetota</taxon>
        <taxon>Actinomycetes</taxon>
        <taxon>Micromonosporales</taxon>
        <taxon>Micromonosporaceae</taxon>
        <taxon>Actinoplanes</taxon>
    </lineage>
</organism>
<dbReference type="PANTHER" id="PTHR24421:SF63">
    <property type="entry name" value="SENSOR HISTIDINE KINASE DESK"/>
    <property type="match status" value="1"/>
</dbReference>
<dbReference type="Gene3D" id="3.30.565.10">
    <property type="entry name" value="Histidine kinase-like ATPase, C-terminal domain"/>
    <property type="match status" value="1"/>
</dbReference>
<feature type="transmembrane region" description="Helical" evidence="4">
    <location>
        <begin position="75"/>
        <end position="94"/>
    </location>
</feature>
<reference evidence="6 7" key="1">
    <citation type="submission" date="2012-02" db="EMBL/GenBank/DDBJ databases">
        <title>Complete genome sequence of Actinoplanes missouriensis 431 (= NBRC 102363).</title>
        <authorList>
            <person name="Ohnishi Y."/>
            <person name="Ishikawa J."/>
            <person name="Sekine M."/>
            <person name="Hosoyama A."/>
            <person name="Harada T."/>
            <person name="Narita H."/>
            <person name="Hata T."/>
            <person name="Konno Y."/>
            <person name="Tutikane K."/>
            <person name="Fujita N."/>
            <person name="Horinouchi S."/>
            <person name="Hayakawa M."/>
        </authorList>
    </citation>
    <scope>NUCLEOTIDE SEQUENCE [LARGE SCALE GENOMIC DNA]</scope>
    <source>
        <strain evidence="7">ATCC 14538 / DSM 43046 / CBS 188.64 / JCM 3121 / NBRC 102363 / NCIMB 12654 / NRRL B-3342 / UNCC 431</strain>
    </source>
</reference>
<evidence type="ECO:0000313" key="6">
    <source>
        <dbReference type="EMBL" id="BAL89860.1"/>
    </source>
</evidence>
<dbReference type="PANTHER" id="PTHR24421">
    <property type="entry name" value="NITRATE/NITRITE SENSOR PROTEIN NARX-RELATED"/>
    <property type="match status" value="1"/>
</dbReference>
<dbReference type="InterPro" id="IPR011712">
    <property type="entry name" value="Sig_transdc_His_kin_sub3_dim/P"/>
</dbReference>
<name>I0HA23_ACTM4</name>
<evidence type="ECO:0000313" key="7">
    <source>
        <dbReference type="Proteomes" id="UP000007882"/>
    </source>
</evidence>
<accession>I0HA23</accession>
<dbReference type="GO" id="GO:0000155">
    <property type="term" value="F:phosphorelay sensor kinase activity"/>
    <property type="evidence" value="ECO:0007669"/>
    <property type="project" value="InterPro"/>
</dbReference>
<dbReference type="PATRIC" id="fig|512565.3.peg.4625"/>
<feature type="transmembrane region" description="Helical" evidence="4">
    <location>
        <begin position="148"/>
        <end position="165"/>
    </location>
</feature>
<dbReference type="STRING" id="512565.AMIS_46400"/>
<evidence type="ECO:0000256" key="3">
    <source>
        <dbReference type="ARBA" id="ARBA00023012"/>
    </source>
</evidence>
<keyword evidence="3" id="KW-0902">Two-component regulatory system</keyword>
<keyword evidence="4" id="KW-0472">Membrane</keyword>
<evidence type="ECO:0000256" key="4">
    <source>
        <dbReference type="SAM" id="Phobius"/>
    </source>
</evidence>
<dbReference type="InterPro" id="IPR036890">
    <property type="entry name" value="HATPase_C_sf"/>
</dbReference>
<gene>
    <name evidence="6" type="ordered locus">AMIS_46400</name>
</gene>
<keyword evidence="1" id="KW-0808">Transferase</keyword>
<feature type="transmembrane region" description="Helical" evidence="4">
    <location>
        <begin position="12"/>
        <end position="33"/>
    </location>
</feature>
<keyword evidence="7" id="KW-1185">Reference proteome</keyword>
<dbReference type="eggNOG" id="COG4585">
    <property type="taxonomic scope" value="Bacteria"/>
</dbReference>
<feature type="transmembrane region" description="Helical" evidence="4">
    <location>
        <begin position="124"/>
        <end position="142"/>
    </location>
</feature>